<sequence>MTRRLPVSFLLLVFLSLLVGCSLASTQPCSVENNITCDSMGNATLDTAAFHDKYKHCDWTSIDKKNTLLKEVTPFLNVTVQCSLSEFRLKVYCITPKYEVLACYKLVNETSGETGEQSSDEASHHRARGFVFAPVGLFLVVLFVLAGRLLAKHA</sequence>
<dbReference type="AlphaFoldDB" id="A0A5N5Q6W4"/>
<evidence type="ECO:0000313" key="3">
    <source>
        <dbReference type="EMBL" id="KAB5587106.1"/>
    </source>
</evidence>
<keyword evidence="4" id="KW-1185">Reference proteome</keyword>
<evidence type="ECO:0000256" key="1">
    <source>
        <dbReference type="SAM" id="Phobius"/>
    </source>
</evidence>
<feature type="chain" id="PRO_5024397401" evidence="2">
    <location>
        <begin position="25"/>
        <end position="154"/>
    </location>
</feature>
<protein>
    <submittedName>
        <fullName evidence="3">Uncharacterized protein</fullName>
    </submittedName>
</protein>
<proteinExistence type="predicted"/>
<gene>
    <name evidence="3" type="ORF">PHYPO_G00009100</name>
</gene>
<keyword evidence="2" id="KW-0732">Signal</keyword>
<comment type="caution">
    <text evidence="3">The sequence shown here is derived from an EMBL/GenBank/DDBJ whole genome shotgun (WGS) entry which is preliminary data.</text>
</comment>
<accession>A0A5N5Q6W4</accession>
<keyword evidence="1" id="KW-0812">Transmembrane</keyword>
<keyword evidence="1" id="KW-0472">Membrane</keyword>
<keyword evidence="1" id="KW-1133">Transmembrane helix</keyword>
<dbReference type="Proteomes" id="UP000327468">
    <property type="component" value="Chromosome 1"/>
</dbReference>
<reference evidence="3 4" key="1">
    <citation type="submission" date="2019-06" db="EMBL/GenBank/DDBJ databases">
        <title>A chromosome-scale genome assembly of the striped catfish, Pangasianodon hypophthalmus.</title>
        <authorList>
            <person name="Wen M."/>
            <person name="Zahm M."/>
            <person name="Roques C."/>
            <person name="Cabau C."/>
            <person name="Klopp C."/>
            <person name="Donnadieu C."/>
            <person name="Jouanno E."/>
            <person name="Avarre J.-C."/>
            <person name="Campet M."/>
            <person name="Ha T.T.T."/>
            <person name="Dugue R."/>
            <person name="Lampietro C."/>
            <person name="Louis A."/>
            <person name="Herpin A."/>
            <person name="Echchiki A."/>
            <person name="Berthelot C."/>
            <person name="Parey E."/>
            <person name="Roest-Crollius H."/>
            <person name="Braasch I."/>
            <person name="Postlethwait J."/>
            <person name="Bobe J."/>
            <person name="Montfort J."/>
            <person name="Bouchez O."/>
            <person name="Begum T."/>
            <person name="Schartl M."/>
            <person name="Guiguen Y."/>
        </authorList>
    </citation>
    <scope>NUCLEOTIDE SEQUENCE [LARGE SCALE GENOMIC DNA]</scope>
    <source>
        <strain evidence="3 4">Indonesia</strain>
        <tissue evidence="3">Blood</tissue>
    </source>
</reference>
<dbReference type="PROSITE" id="PS51257">
    <property type="entry name" value="PROKAR_LIPOPROTEIN"/>
    <property type="match status" value="1"/>
</dbReference>
<feature type="transmembrane region" description="Helical" evidence="1">
    <location>
        <begin position="129"/>
        <end position="151"/>
    </location>
</feature>
<evidence type="ECO:0000256" key="2">
    <source>
        <dbReference type="SAM" id="SignalP"/>
    </source>
</evidence>
<dbReference type="EMBL" id="VFJC01000002">
    <property type="protein sequence ID" value="KAB5587106.1"/>
    <property type="molecule type" value="Genomic_DNA"/>
</dbReference>
<name>A0A5N5Q6W4_PANHP</name>
<organism evidence="3 4">
    <name type="scientific">Pangasianodon hypophthalmus</name>
    <name type="common">Striped catfish</name>
    <name type="synonym">Helicophagus hypophthalmus</name>
    <dbReference type="NCBI Taxonomy" id="310915"/>
    <lineage>
        <taxon>Eukaryota</taxon>
        <taxon>Metazoa</taxon>
        <taxon>Chordata</taxon>
        <taxon>Craniata</taxon>
        <taxon>Vertebrata</taxon>
        <taxon>Euteleostomi</taxon>
        <taxon>Actinopterygii</taxon>
        <taxon>Neopterygii</taxon>
        <taxon>Teleostei</taxon>
        <taxon>Ostariophysi</taxon>
        <taxon>Siluriformes</taxon>
        <taxon>Pangasiidae</taxon>
        <taxon>Pangasianodon</taxon>
    </lineage>
</organism>
<evidence type="ECO:0000313" key="4">
    <source>
        <dbReference type="Proteomes" id="UP000327468"/>
    </source>
</evidence>
<feature type="signal peptide" evidence="2">
    <location>
        <begin position="1"/>
        <end position="24"/>
    </location>
</feature>